<evidence type="ECO:0000313" key="2">
    <source>
        <dbReference type="Proteomes" id="UP000050975"/>
    </source>
</evidence>
<sequence>MSRLRKPAIPAVVVPDRRLSTLLGPMKQNIEMLTGVRGGKLEYLSDTATVDEAVAKINEIIDRLNN</sequence>
<dbReference type="EMBL" id="LJVE01000014">
    <property type="protein sequence ID" value="KPL15441.1"/>
    <property type="molecule type" value="Genomic_DNA"/>
</dbReference>
<organism evidence="1 2">
    <name type="scientific">candidate division WOR_3 bacterium SM1_77</name>
    <dbReference type="NCBI Taxonomy" id="1703778"/>
    <lineage>
        <taxon>Bacteria</taxon>
        <taxon>Bacteria division WOR-3</taxon>
    </lineage>
</organism>
<proteinExistence type="predicted"/>
<dbReference type="AlphaFoldDB" id="A0A0S8K065"/>
<accession>A0A0S8K065</accession>
<comment type="caution">
    <text evidence="1">The sequence shown here is derived from an EMBL/GenBank/DDBJ whole genome shotgun (WGS) entry which is preliminary data.</text>
</comment>
<evidence type="ECO:0000313" key="1">
    <source>
        <dbReference type="EMBL" id="KPL15441.1"/>
    </source>
</evidence>
<reference evidence="1 2" key="1">
    <citation type="journal article" date="2015" name="Microbiome">
        <title>Genomic resolution of linkages in carbon, nitrogen, and sulfur cycling among widespread estuary sediment bacteria.</title>
        <authorList>
            <person name="Baker B.J."/>
            <person name="Lazar C.S."/>
            <person name="Teske A.P."/>
            <person name="Dick G.J."/>
        </authorList>
    </citation>
    <scope>NUCLEOTIDE SEQUENCE [LARGE SCALE GENOMIC DNA]</scope>
    <source>
        <strain evidence="1">SM1_77</strain>
    </source>
</reference>
<protein>
    <submittedName>
        <fullName evidence="1">Uncharacterized protein</fullName>
    </submittedName>
</protein>
<dbReference type="Proteomes" id="UP000050975">
    <property type="component" value="Unassembled WGS sequence"/>
</dbReference>
<name>A0A0S8K065_UNCW3</name>
<gene>
    <name evidence="1" type="ORF">AMJ74_01380</name>
</gene>